<feature type="coiled-coil region" evidence="1">
    <location>
        <begin position="9"/>
        <end position="36"/>
    </location>
</feature>
<evidence type="ECO:0000313" key="2">
    <source>
        <dbReference type="EMBL" id="CAB5222619.1"/>
    </source>
</evidence>
<reference evidence="2" key="1">
    <citation type="submission" date="2020-05" db="EMBL/GenBank/DDBJ databases">
        <authorList>
            <person name="Chiriac C."/>
            <person name="Salcher M."/>
            <person name="Ghai R."/>
            <person name="Kavagutti S V."/>
        </authorList>
    </citation>
    <scope>NUCLEOTIDE SEQUENCE</scope>
</reference>
<organism evidence="2">
    <name type="scientific">uncultured Caudovirales phage</name>
    <dbReference type="NCBI Taxonomy" id="2100421"/>
    <lineage>
        <taxon>Viruses</taxon>
        <taxon>Duplodnaviria</taxon>
        <taxon>Heunggongvirae</taxon>
        <taxon>Uroviricota</taxon>
        <taxon>Caudoviricetes</taxon>
        <taxon>Peduoviridae</taxon>
        <taxon>Maltschvirus</taxon>
        <taxon>Maltschvirus maltsch</taxon>
    </lineage>
</organism>
<proteinExistence type="predicted"/>
<accession>A0A6J7WX11</accession>
<evidence type="ECO:0000256" key="1">
    <source>
        <dbReference type="SAM" id="Coils"/>
    </source>
</evidence>
<dbReference type="EMBL" id="LR798302">
    <property type="protein sequence ID" value="CAB5222619.1"/>
    <property type="molecule type" value="Genomic_DNA"/>
</dbReference>
<gene>
    <name evidence="2" type="ORF">UFOVP372_19</name>
</gene>
<protein>
    <submittedName>
        <fullName evidence="2">Uncharacterized protein</fullName>
    </submittedName>
</protein>
<keyword evidence="1" id="KW-0175">Coiled coil</keyword>
<sequence length="49" mass="5675">MTDFTTWDRDTLNKFARDAANELHALKEELRVALDAYRKLVVEHAGKTN</sequence>
<name>A0A6J7WX11_9CAUD</name>